<reference evidence="3" key="2">
    <citation type="submission" date="2023-06" db="EMBL/GenBank/DDBJ databases">
        <authorList>
            <consortium name="Lawrence Berkeley National Laboratory"/>
            <person name="Haridas S."/>
            <person name="Hensen N."/>
            <person name="Bonometti L."/>
            <person name="Westerberg I."/>
            <person name="Brannstrom I.O."/>
            <person name="Guillou S."/>
            <person name="Cros-Aarteil S."/>
            <person name="Calhoun S."/>
            <person name="Kuo A."/>
            <person name="Mondo S."/>
            <person name="Pangilinan J."/>
            <person name="Riley R."/>
            <person name="Labutti K."/>
            <person name="Andreopoulos B."/>
            <person name="Lipzen A."/>
            <person name="Chen C."/>
            <person name="Yanf M."/>
            <person name="Daum C."/>
            <person name="Ng V."/>
            <person name="Clum A."/>
            <person name="Steindorff A."/>
            <person name="Ohm R."/>
            <person name="Martin F."/>
            <person name="Silar P."/>
            <person name="Natvig D."/>
            <person name="Lalanne C."/>
            <person name="Gautier V."/>
            <person name="Ament-Velasquez S.L."/>
            <person name="Kruys A."/>
            <person name="Hutchinson M.I."/>
            <person name="Powell A.J."/>
            <person name="Barry K."/>
            <person name="Miller A.N."/>
            <person name="Grigoriev I.V."/>
            <person name="Debuchy R."/>
            <person name="Gladieux P."/>
            <person name="Thoren M.H."/>
            <person name="Johannesson H."/>
        </authorList>
    </citation>
    <scope>NUCLEOTIDE SEQUENCE</scope>
    <source>
        <strain evidence="3">CBS 955.72</strain>
    </source>
</reference>
<comment type="caution">
    <text evidence="3">The sequence shown here is derived from an EMBL/GenBank/DDBJ whole genome shotgun (WGS) entry which is preliminary data.</text>
</comment>
<accession>A0AAJ0M8U9</accession>
<proteinExistence type="predicted"/>
<dbReference type="GO" id="GO:0005524">
    <property type="term" value="F:ATP binding"/>
    <property type="evidence" value="ECO:0007669"/>
    <property type="project" value="InterPro"/>
</dbReference>
<dbReference type="InterPro" id="IPR000719">
    <property type="entry name" value="Prot_kinase_dom"/>
</dbReference>
<organism evidence="3 4">
    <name type="scientific">Lasiosphaeria hispida</name>
    <dbReference type="NCBI Taxonomy" id="260671"/>
    <lineage>
        <taxon>Eukaryota</taxon>
        <taxon>Fungi</taxon>
        <taxon>Dikarya</taxon>
        <taxon>Ascomycota</taxon>
        <taxon>Pezizomycotina</taxon>
        <taxon>Sordariomycetes</taxon>
        <taxon>Sordariomycetidae</taxon>
        <taxon>Sordariales</taxon>
        <taxon>Lasiosphaeriaceae</taxon>
        <taxon>Lasiosphaeria</taxon>
    </lineage>
</organism>
<dbReference type="PROSITE" id="PS50011">
    <property type="entry name" value="PROTEIN_KINASE_DOM"/>
    <property type="match status" value="1"/>
</dbReference>
<dbReference type="Gene3D" id="1.10.510.10">
    <property type="entry name" value="Transferase(Phosphotransferase) domain 1"/>
    <property type="match status" value="1"/>
</dbReference>
<keyword evidence="4" id="KW-1185">Reference proteome</keyword>
<dbReference type="AlphaFoldDB" id="A0AAJ0M8U9"/>
<feature type="region of interest" description="Disordered" evidence="1">
    <location>
        <begin position="184"/>
        <end position="207"/>
    </location>
</feature>
<protein>
    <recommendedName>
        <fullName evidence="2">Protein kinase domain-containing protein</fullName>
    </recommendedName>
</protein>
<gene>
    <name evidence="3" type="ORF">B0T25DRAFT_574367</name>
</gene>
<evidence type="ECO:0000256" key="1">
    <source>
        <dbReference type="SAM" id="MobiDB-lite"/>
    </source>
</evidence>
<dbReference type="EMBL" id="JAUIQD010000008">
    <property type="protein sequence ID" value="KAK3342057.1"/>
    <property type="molecule type" value="Genomic_DNA"/>
</dbReference>
<dbReference type="Proteomes" id="UP001275084">
    <property type="component" value="Unassembled WGS sequence"/>
</dbReference>
<dbReference type="GO" id="GO:0004672">
    <property type="term" value="F:protein kinase activity"/>
    <property type="evidence" value="ECO:0007669"/>
    <property type="project" value="InterPro"/>
</dbReference>
<evidence type="ECO:0000259" key="2">
    <source>
        <dbReference type="PROSITE" id="PS50011"/>
    </source>
</evidence>
<feature type="domain" description="Protein kinase" evidence="2">
    <location>
        <begin position="1"/>
        <end position="207"/>
    </location>
</feature>
<dbReference type="InterPro" id="IPR011009">
    <property type="entry name" value="Kinase-like_dom_sf"/>
</dbReference>
<dbReference type="SUPFAM" id="SSF56112">
    <property type="entry name" value="Protein kinase-like (PK-like)"/>
    <property type="match status" value="1"/>
</dbReference>
<reference evidence="3" key="1">
    <citation type="journal article" date="2023" name="Mol. Phylogenet. Evol.">
        <title>Genome-scale phylogeny and comparative genomics of the fungal order Sordariales.</title>
        <authorList>
            <person name="Hensen N."/>
            <person name="Bonometti L."/>
            <person name="Westerberg I."/>
            <person name="Brannstrom I.O."/>
            <person name="Guillou S."/>
            <person name="Cros-Aarteil S."/>
            <person name="Calhoun S."/>
            <person name="Haridas S."/>
            <person name="Kuo A."/>
            <person name="Mondo S."/>
            <person name="Pangilinan J."/>
            <person name="Riley R."/>
            <person name="LaButti K."/>
            <person name="Andreopoulos B."/>
            <person name="Lipzen A."/>
            <person name="Chen C."/>
            <person name="Yan M."/>
            <person name="Daum C."/>
            <person name="Ng V."/>
            <person name="Clum A."/>
            <person name="Steindorff A."/>
            <person name="Ohm R.A."/>
            <person name="Martin F."/>
            <person name="Silar P."/>
            <person name="Natvig D.O."/>
            <person name="Lalanne C."/>
            <person name="Gautier V."/>
            <person name="Ament-Velasquez S.L."/>
            <person name="Kruys A."/>
            <person name="Hutchinson M.I."/>
            <person name="Powell A.J."/>
            <person name="Barry K."/>
            <person name="Miller A.N."/>
            <person name="Grigoriev I.V."/>
            <person name="Debuchy R."/>
            <person name="Gladieux P."/>
            <person name="Hiltunen Thoren M."/>
            <person name="Johannesson H."/>
        </authorList>
    </citation>
    <scope>NUCLEOTIDE SEQUENCE</scope>
    <source>
        <strain evidence="3">CBS 955.72</strain>
    </source>
</reference>
<evidence type="ECO:0000313" key="4">
    <source>
        <dbReference type="Proteomes" id="UP001275084"/>
    </source>
</evidence>
<name>A0AAJ0M8U9_9PEZI</name>
<sequence>MLRIGRATSTWTPHPTWTTWLIGLRTRLSNWSDLRALRILRYHGCRVRNDRVTGVLLAHVPGHDLSSHLQNGGTVDKELFLATLASAVDYLHNVVGLVHNNIHPGNIMVRPDGTPILIDLGLAYPVGEEMLTNVPFECWGEDPLDMEPETHFVGPLAAGPTSRKSRDIASLNYLRTWIDNPDIETASRRRRNKASRTKAAEGNETAA</sequence>
<evidence type="ECO:0000313" key="3">
    <source>
        <dbReference type="EMBL" id="KAK3342057.1"/>
    </source>
</evidence>